<dbReference type="InterPro" id="IPR013025">
    <property type="entry name" value="Ribosomal_uL23-like"/>
</dbReference>
<evidence type="ECO:0000256" key="4">
    <source>
        <dbReference type="HAMAP-Rule" id="MF_01369"/>
    </source>
</evidence>
<protein>
    <recommendedName>
        <fullName evidence="4">Large ribosomal subunit protein uL23</fullName>
    </recommendedName>
</protein>
<dbReference type="InterPro" id="IPR012678">
    <property type="entry name" value="Ribosomal_uL23/eL15/eS24_sf"/>
</dbReference>
<dbReference type="GO" id="GO:1990904">
    <property type="term" value="C:ribonucleoprotein complex"/>
    <property type="evidence" value="ECO:0007669"/>
    <property type="project" value="UniProtKB-KW"/>
</dbReference>
<dbReference type="GO" id="GO:0019843">
    <property type="term" value="F:rRNA binding"/>
    <property type="evidence" value="ECO:0007669"/>
    <property type="project" value="UniProtKB-UniRule"/>
</dbReference>
<proteinExistence type="inferred from homology"/>
<dbReference type="GO" id="GO:0006412">
    <property type="term" value="P:translation"/>
    <property type="evidence" value="ECO:0007669"/>
    <property type="project" value="UniProtKB-UniRule"/>
</dbReference>
<comment type="similarity">
    <text evidence="1 4">Belongs to the universal ribosomal protein uL23 family.</text>
</comment>
<dbReference type="Pfam" id="PF00276">
    <property type="entry name" value="Ribosomal_L23"/>
    <property type="match status" value="1"/>
</dbReference>
<evidence type="ECO:0000256" key="2">
    <source>
        <dbReference type="ARBA" id="ARBA00022980"/>
    </source>
</evidence>
<keyword evidence="4" id="KW-0694">RNA-binding</keyword>
<dbReference type="HAMAP" id="MF_01369_B">
    <property type="entry name" value="Ribosomal_uL23_B"/>
    <property type="match status" value="1"/>
</dbReference>
<dbReference type="EMBL" id="MHCP01000015">
    <property type="protein sequence ID" value="OGY24176.1"/>
    <property type="molecule type" value="Genomic_DNA"/>
</dbReference>
<accession>A0A1G1W920</accession>
<dbReference type="Proteomes" id="UP000176631">
    <property type="component" value="Unassembled WGS sequence"/>
</dbReference>
<comment type="caution">
    <text evidence="5">The sequence shown here is derived from an EMBL/GenBank/DDBJ whole genome shotgun (WGS) entry which is preliminary data.</text>
</comment>
<comment type="function">
    <text evidence="4">One of the early assembly proteins it binds 23S rRNA. One of the proteins that surrounds the polypeptide exit tunnel on the outside of the ribosome. Forms the main docking site for trigger factor binding to the ribosome.</text>
</comment>
<evidence type="ECO:0000313" key="6">
    <source>
        <dbReference type="Proteomes" id="UP000176631"/>
    </source>
</evidence>
<evidence type="ECO:0000313" key="5">
    <source>
        <dbReference type="EMBL" id="OGY24176.1"/>
    </source>
</evidence>
<gene>
    <name evidence="4" type="primary">rplW</name>
    <name evidence="5" type="ORF">A2172_01370</name>
</gene>
<dbReference type="STRING" id="1802593.A2172_01370"/>
<dbReference type="GO" id="GO:0003735">
    <property type="term" value="F:structural constituent of ribosome"/>
    <property type="evidence" value="ECO:0007669"/>
    <property type="project" value="InterPro"/>
</dbReference>
<evidence type="ECO:0000256" key="3">
    <source>
        <dbReference type="ARBA" id="ARBA00023274"/>
    </source>
</evidence>
<organism evidence="5 6">
    <name type="scientific">Candidatus Woykebacteria bacterium RBG_13_40_15</name>
    <dbReference type="NCBI Taxonomy" id="1802593"/>
    <lineage>
        <taxon>Bacteria</taxon>
        <taxon>Candidatus Woykeibacteriota</taxon>
    </lineage>
</organism>
<dbReference type="Gene3D" id="3.30.70.330">
    <property type="match status" value="1"/>
</dbReference>
<keyword evidence="2 4" id="KW-0689">Ribosomal protein</keyword>
<dbReference type="AlphaFoldDB" id="A0A1G1W920"/>
<evidence type="ECO:0000256" key="1">
    <source>
        <dbReference type="ARBA" id="ARBA00006700"/>
    </source>
</evidence>
<keyword evidence="4" id="KW-0699">rRNA-binding</keyword>
<dbReference type="SUPFAM" id="SSF54189">
    <property type="entry name" value="Ribosomal proteins S24e, L23 and L15e"/>
    <property type="match status" value="1"/>
</dbReference>
<sequence>MEINRVIKKPLLSEKSFQDAASGKFSFVVDLKANKKEIGKAVGKNFKVDVLSVATRISKGKRVKLRGRNQERKGSKVKIATVRLGKDQKIQIFEGG</sequence>
<keyword evidence="3 4" id="KW-0687">Ribonucleoprotein</keyword>
<comment type="subunit">
    <text evidence="4">Part of the 50S ribosomal subunit. Contacts protein L29, and trigger factor when it is bound to the ribosome.</text>
</comment>
<dbReference type="InterPro" id="IPR012677">
    <property type="entry name" value="Nucleotide-bd_a/b_plait_sf"/>
</dbReference>
<name>A0A1G1W920_9BACT</name>
<reference evidence="5 6" key="1">
    <citation type="journal article" date="2016" name="Nat. Commun.">
        <title>Thousands of microbial genomes shed light on interconnected biogeochemical processes in an aquifer system.</title>
        <authorList>
            <person name="Anantharaman K."/>
            <person name="Brown C.T."/>
            <person name="Hug L.A."/>
            <person name="Sharon I."/>
            <person name="Castelle C.J."/>
            <person name="Probst A.J."/>
            <person name="Thomas B.C."/>
            <person name="Singh A."/>
            <person name="Wilkins M.J."/>
            <person name="Karaoz U."/>
            <person name="Brodie E.L."/>
            <person name="Williams K.H."/>
            <person name="Hubbard S.S."/>
            <person name="Banfield J.F."/>
        </authorList>
    </citation>
    <scope>NUCLEOTIDE SEQUENCE [LARGE SCALE GENOMIC DNA]</scope>
</reference>
<dbReference type="GO" id="GO:0005840">
    <property type="term" value="C:ribosome"/>
    <property type="evidence" value="ECO:0007669"/>
    <property type="project" value="UniProtKB-KW"/>
</dbReference>